<protein>
    <recommendedName>
        <fullName evidence="7">Phosphomevalonate dehydratase small subunit</fullName>
        <shortName evidence="7">PMDh small subunit</shortName>
        <shortName evidence="7">PMDh-S</shortName>
        <ecNumber evidence="7">4.2.1.182</ecNumber>
    </recommendedName>
</protein>
<evidence type="ECO:0000256" key="2">
    <source>
        <dbReference type="ARBA" id="ARBA00023229"/>
    </source>
</evidence>
<evidence type="ECO:0000256" key="7">
    <source>
        <dbReference type="HAMAP-Rule" id="MF_00078"/>
    </source>
</evidence>
<keyword evidence="2 7" id="KW-0414">Isoprene biosynthesis</keyword>
<dbReference type="Proteomes" id="UP000617544">
    <property type="component" value="Unassembled WGS sequence"/>
</dbReference>
<evidence type="ECO:0000313" key="9">
    <source>
        <dbReference type="EMBL" id="HII61075.1"/>
    </source>
</evidence>
<dbReference type="GO" id="GO:0016836">
    <property type="term" value="F:hydro-lyase activity"/>
    <property type="evidence" value="ECO:0007669"/>
    <property type="project" value="UniProtKB-UniRule"/>
</dbReference>
<comment type="pathway">
    <text evidence="1 7">Isoprenoid biosynthesis; isopentenyl diphosphate biosynthesis via mevalonate pathway.</text>
</comment>
<dbReference type="EMBL" id="DUJN01000004">
    <property type="protein sequence ID" value="HII61075.1"/>
    <property type="molecule type" value="Genomic_DNA"/>
</dbReference>
<evidence type="ECO:0000256" key="6">
    <source>
        <dbReference type="ARBA" id="ARBA00046520"/>
    </source>
</evidence>
<dbReference type="AlphaFoldDB" id="A0A832T1T2"/>
<dbReference type="RefSeq" id="WP_010884441.1">
    <property type="nucleotide sequence ID" value="NZ_DUJN01000004.1"/>
</dbReference>
<dbReference type="Gene3D" id="3.50.30.10">
    <property type="entry name" value="Phosphohistidine domain"/>
    <property type="match status" value="1"/>
</dbReference>
<comment type="subunit">
    <text evidence="6 7">Heterodimer composed of a large subunit (PMDh-L) and a small subunit (PMDh-S).</text>
</comment>
<sequence length="134" mass="13982">MKLKGKGIGKVVVEGEVIVSRKPLSFLGGVDPETGTITDPESDIKGESITGKILVFPKGKGSTVGSYILYALSKNGKGPKAIIVEEAEPIVTAGAIISGIPLITNVDISKLKTGMRVRINPQEGEVEILAEGNL</sequence>
<proteinExistence type="inferred from homology"/>
<dbReference type="CDD" id="cd01356">
    <property type="entry name" value="AcnX_swivel"/>
    <property type="match status" value="1"/>
</dbReference>
<dbReference type="GO" id="GO:0019287">
    <property type="term" value="P:isopentenyl diphosphate biosynthetic process, mevalonate pathway"/>
    <property type="evidence" value="ECO:0007669"/>
    <property type="project" value="UniProtKB-UniRule"/>
</dbReference>
<dbReference type="SUPFAM" id="SSF52016">
    <property type="entry name" value="LeuD/IlvD-like"/>
    <property type="match status" value="1"/>
</dbReference>
<dbReference type="InterPro" id="IPR020794">
    <property type="entry name" value="PMDh_S"/>
</dbReference>
<reference evidence="9" key="1">
    <citation type="journal article" date="2020" name="bioRxiv">
        <title>A rank-normalized archaeal taxonomy based on genome phylogeny resolves widespread incomplete and uneven classifications.</title>
        <authorList>
            <person name="Rinke C."/>
            <person name="Chuvochina M."/>
            <person name="Mussig A.J."/>
            <person name="Chaumeil P.-A."/>
            <person name="Waite D.W."/>
            <person name="Whitman W.B."/>
            <person name="Parks D.H."/>
            <person name="Hugenholtz P."/>
        </authorList>
    </citation>
    <scope>NUCLEOTIDE SEQUENCE</scope>
    <source>
        <strain evidence="9">UBA8834</strain>
    </source>
</reference>
<organism evidence="9 10">
    <name type="scientific">Pyrococcus horikoshii</name>
    <dbReference type="NCBI Taxonomy" id="53953"/>
    <lineage>
        <taxon>Archaea</taxon>
        <taxon>Methanobacteriati</taxon>
        <taxon>Methanobacteriota</taxon>
        <taxon>Thermococci</taxon>
        <taxon>Thermococcales</taxon>
        <taxon>Thermococcaceae</taxon>
        <taxon>Pyrococcus</taxon>
    </lineage>
</organism>
<dbReference type="Pfam" id="PF01989">
    <property type="entry name" value="AcnX_swivel_put"/>
    <property type="match status" value="1"/>
</dbReference>
<evidence type="ECO:0000259" key="8">
    <source>
        <dbReference type="Pfam" id="PF01989"/>
    </source>
</evidence>
<comment type="function">
    <text evidence="5 7">Component of a hydro-lyase that catalyzes the dehydration of mevalonate 5-phosphate (MVA5P) to form trans-anhydromevalonate 5-phosphate (tAHMP). Involved in the archaeal mevalonate (MVA) pathway, which provides fundamental precursors for isoprenoid biosynthesis, such as isopentenyl diphosphate (IPP) and dimethylallyl diphosphate (DMAPP).</text>
</comment>
<accession>A0A832T1T2</accession>
<dbReference type="PIRSF" id="PIRSF004966">
    <property type="entry name" value="UCP004966"/>
    <property type="match status" value="1"/>
</dbReference>
<dbReference type="InterPro" id="IPR012016">
    <property type="entry name" value="PMDh-S-like"/>
</dbReference>
<dbReference type="PANTHER" id="PTHR36577">
    <property type="entry name" value="DUF521 DOMAIN PROTEIN (AFU_ORTHOLOGUE AFUA_6G00490)"/>
    <property type="match status" value="1"/>
</dbReference>
<keyword evidence="3 7" id="KW-0456">Lyase</keyword>
<dbReference type="GeneID" id="1444228"/>
<dbReference type="PANTHER" id="PTHR36577:SF3">
    <property type="entry name" value="DUF521 DOMAIN PROTEIN (AFU_ORTHOLOGUE AFUA_6G00490)"/>
    <property type="match status" value="1"/>
</dbReference>
<comment type="catalytic activity">
    <reaction evidence="4">
        <text>(R)-5-phosphomevalonate = (2E)-3-methyl-5-phosphooxypent-2-enoate + H2O</text>
        <dbReference type="Rhea" id="RHEA:78975"/>
        <dbReference type="ChEBI" id="CHEBI:15377"/>
        <dbReference type="ChEBI" id="CHEBI:58146"/>
        <dbReference type="ChEBI" id="CHEBI:229665"/>
        <dbReference type="EC" id="4.2.1.182"/>
    </reaction>
    <physiologicalReaction direction="left-to-right" evidence="4">
        <dbReference type="Rhea" id="RHEA:78976"/>
    </physiologicalReaction>
</comment>
<feature type="domain" description="Phosphomevalonate dehydratase small subunit-like" evidence="8">
    <location>
        <begin position="24"/>
        <end position="102"/>
    </location>
</feature>
<dbReference type="EC" id="4.2.1.182" evidence="7"/>
<name>A0A832T1T2_PYRHR</name>
<evidence type="ECO:0000313" key="10">
    <source>
        <dbReference type="Proteomes" id="UP000617544"/>
    </source>
</evidence>
<dbReference type="InterPro" id="IPR002840">
    <property type="entry name" value="PMDh-S-like_dom"/>
</dbReference>
<gene>
    <name evidence="9" type="ORF">HA331_04860</name>
</gene>
<evidence type="ECO:0000256" key="3">
    <source>
        <dbReference type="ARBA" id="ARBA00023239"/>
    </source>
</evidence>
<comment type="similarity">
    <text evidence="7">Belongs to the AcnX type II small subunit family.</text>
</comment>
<comment type="caution">
    <text evidence="9">The sequence shown here is derived from an EMBL/GenBank/DDBJ whole genome shotgun (WGS) entry which is preliminary data.</text>
</comment>
<dbReference type="OMA" id="CEPIVAT"/>
<evidence type="ECO:0000256" key="1">
    <source>
        <dbReference type="ARBA" id="ARBA00005092"/>
    </source>
</evidence>
<evidence type="ECO:0000256" key="4">
    <source>
        <dbReference type="ARBA" id="ARBA00045120"/>
    </source>
</evidence>
<dbReference type="HAMAP" id="MF_00078">
    <property type="entry name" value="PMDh_S"/>
    <property type="match status" value="1"/>
</dbReference>
<evidence type="ECO:0000256" key="5">
    <source>
        <dbReference type="ARBA" id="ARBA00045299"/>
    </source>
</evidence>
<dbReference type="SMR" id="A0A832T1T2"/>
<dbReference type="NCBIfam" id="NF003046">
    <property type="entry name" value="PRK03955.1"/>
    <property type="match status" value="1"/>
</dbReference>
<feature type="active site" description="Proton acceptor" evidence="7">
    <location>
        <position position="62"/>
    </location>
</feature>